<keyword evidence="4" id="KW-1185">Reference proteome</keyword>
<dbReference type="Gene3D" id="3.40.50.1240">
    <property type="entry name" value="Phosphoglycerate mutase-like"/>
    <property type="match status" value="1"/>
</dbReference>
<feature type="signal peptide" evidence="2">
    <location>
        <begin position="1"/>
        <end position="24"/>
    </location>
</feature>
<sequence>MSGVPRYLLLLTALFSRANHSACGLTPDDMIHRDLASWDLNHPLLPPQKVAASQLDDHSGLRLDGWCNMPPRYVLRYAEVIQRHHKRTPCQFPQLTPEGFRDSIDHGAHLREVYGTRLGISEAFNPEEATFRVTNNPLTSQVASGLLQGFYPGDTGKAHEVLIQPAAIDSLEPRYSCPRADALRTSFTTGPNGSAWKEHLQTVQGDGTFAALDGVSGIRPDDGEWHVSLDHYFDNLRARECHSMPLPCNLANSTLCVSPELAQMVYSVGNWEYSYLYRDAPGALEYSIRKFGVWMLELESHLRAAIAGKSQVRYRHNVAHDGSISSLLGFLQVSKMAWPGMGSEVAFELYERSGESWYVRVLWSGTVIETSTNLGRLDMVPADEFVQYIRSLIPSGEWLVQAC</sequence>
<feature type="chain" id="PRO_5021254306" evidence="2">
    <location>
        <begin position="25"/>
        <end position="403"/>
    </location>
</feature>
<organism evidence="3 4">
    <name type="scientific">Coprinellus micaceus</name>
    <name type="common">Glistening ink-cap mushroom</name>
    <name type="synonym">Coprinus micaceus</name>
    <dbReference type="NCBI Taxonomy" id="71717"/>
    <lineage>
        <taxon>Eukaryota</taxon>
        <taxon>Fungi</taxon>
        <taxon>Dikarya</taxon>
        <taxon>Basidiomycota</taxon>
        <taxon>Agaricomycotina</taxon>
        <taxon>Agaricomycetes</taxon>
        <taxon>Agaricomycetidae</taxon>
        <taxon>Agaricales</taxon>
        <taxon>Agaricineae</taxon>
        <taxon>Psathyrellaceae</taxon>
        <taxon>Coprinellus</taxon>
    </lineage>
</organism>
<comment type="similarity">
    <text evidence="1">Belongs to the histidine acid phosphatase family.</text>
</comment>
<accession>A0A4Y7SFI6</accession>
<evidence type="ECO:0000313" key="3">
    <source>
        <dbReference type="EMBL" id="TEB20409.1"/>
    </source>
</evidence>
<evidence type="ECO:0000313" key="4">
    <source>
        <dbReference type="Proteomes" id="UP000298030"/>
    </source>
</evidence>
<protein>
    <submittedName>
        <fullName evidence="3">Phosphoglycerate mutase-like protein</fullName>
    </submittedName>
</protein>
<dbReference type="PANTHER" id="PTHR11567:SF195">
    <property type="entry name" value="ACID PHOSPHATASE, PUTATIVE (AFU_ORTHOLOGUE AFUA_3G14570)-RELATED"/>
    <property type="match status" value="1"/>
</dbReference>
<keyword evidence="2" id="KW-0732">Signal</keyword>
<name>A0A4Y7SFI6_COPMI</name>
<comment type="caution">
    <text evidence="3">The sequence shown here is derived from an EMBL/GenBank/DDBJ whole genome shotgun (WGS) entry which is preliminary data.</text>
</comment>
<dbReference type="OrthoDB" id="10262962at2759"/>
<dbReference type="AlphaFoldDB" id="A0A4Y7SFI6"/>
<dbReference type="PANTHER" id="PTHR11567">
    <property type="entry name" value="ACID PHOSPHATASE-RELATED"/>
    <property type="match status" value="1"/>
</dbReference>
<dbReference type="Proteomes" id="UP000298030">
    <property type="component" value="Unassembled WGS sequence"/>
</dbReference>
<evidence type="ECO:0000256" key="2">
    <source>
        <dbReference type="SAM" id="SignalP"/>
    </source>
</evidence>
<dbReference type="InterPro" id="IPR050645">
    <property type="entry name" value="Histidine_acid_phosphatase"/>
</dbReference>
<proteinExistence type="inferred from homology"/>
<dbReference type="EMBL" id="QPFP01000141">
    <property type="protein sequence ID" value="TEB20409.1"/>
    <property type="molecule type" value="Genomic_DNA"/>
</dbReference>
<dbReference type="GO" id="GO:0016791">
    <property type="term" value="F:phosphatase activity"/>
    <property type="evidence" value="ECO:0007669"/>
    <property type="project" value="TreeGrafter"/>
</dbReference>
<dbReference type="InterPro" id="IPR000560">
    <property type="entry name" value="His_Pase_clade-2"/>
</dbReference>
<reference evidence="3 4" key="1">
    <citation type="journal article" date="2019" name="Nat. Ecol. Evol.">
        <title>Megaphylogeny resolves global patterns of mushroom evolution.</title>
        <authorList>
            <person name="Varga T."/>
            <person name="Krizsan K."/>
            <person name="Foldi C."/>
            <person name="Dima B."/>
            <person name="Sanchez-Garcia M."/>
            <person name="Sanchez-Ramirez S."/>
            <person name="Szollosi G.J."/>
            <person name="Szarkandi J.G."/>
            <person name="Papp V."/>
            <person name="Albert L."/>
            <person name="Andreopoulos W."/>
            <person name="Angelini C."/>
            <person name="Antonin V."/>
            <person name="Barry K.W."/>
            <person name="Bougher N.L."/>
            <person name="Buchanan P."/>
            <person name="Buyck B."/>
            <person name="Bense V."/>
            <person name="Catcheside P."/>
            <person name="Chovatia M."/>
            <person name="Cooper J."/>
            <person name="Damon W."/>
            <person name="Desjardin D."/>
            <person name="Finy P."/>
            <person name="Geml J."/>
            <person name="Haridas S."/>
            <person name="Hughes K."/>
            <person name="Justo A."/>
            <person name="Karasinski D."/>
            <person name="Kautmanova I."/>
            <person name="Kiss B."/>
            <person name="Kocsube S."/>
            <person name="Kotiranta H."/>
            <person name="LaButti K.M."/>
            <person name="Lechner B.E."/>
            <person name="Liimatainen K."/>
            <person name="Lipzen A."/>
            <person name="Lukacs Z."/>
            <person name="Mihaltcheva S."/>
            <person name="Morgado L.N."/>
            <person name="Niskanen T."/>
            <person name="Noordeloos M.E."/>
            <person name="Ohm R.A."/>
            <person name="Ortiz-Santana B."/>
            <person name="Ovrebo C."/>
            <person name="Racz N."/>
            <person name="Riley R."/>
            <person name="Savchenko A."/>
            <person name="Shiryaev A."/>
            <person name="Soop K."/>
            <person name="Spirin V."/>
            <person name="Szebenyi C."/>
            <person name="Tomsovsky M."/>
            <person name="Tulloss R.E."/>
            <person name="Uehling J."/>
            <person name="Grigoriev I.V."/>
            <person name="Vagvolgyi C."/>
            <person name="Papp T."/>
            <person name="Martin F.M."/>
            <person name="Miettinen O."/>
            <person name="Hibbett D.S."/>
            <person name="Nagy L.G."/>
        </authorList>
    </citation>
    <scope>NUCLEOTIDE SEQUENCE [LARGE SCALE GENOMIC DNA]</scope>
    <source>
        <strain evidence="3 4">FP101781</strain>
    </source>
</reference>
<dbReference type="Pfam" id="PF00328">
    <property type="entry name" value="His_Phos_2"/>
    <property type="match status" value="1"/>
</dbReference>
<dbReference type="InterPro" id="IPR029033">
    <property type="entry name" value="His_PPase_superfam"/>
</dbReference>
<dbReference type="SUPFAM" id="SSF53254">
    <property type="entry name" value="Phosphoglycerate mutase-like"/>
    <property type="match status" value="1"/>
</dbReference>
<gene>
    <name evidence="3" type="ORF">FA13DRAFT_1743032</name>
</gene>
<evidence type="ECO:0000256" key="1">
    <source>
        <dbReference type="ARBA" id="ARBA00005375"/>
    </source>
</evidence>